<organism evidence="3 4">
    <name type="scientific">Alkalibacter saccharofermentans DSM 14828</name>
    <dbReference type="NCBI Taxonomy" id="1120975"/>
    <lineage>
        <taxon>Bacteria</taxon>
        <taxon>Bacillati</taxon>
        <taxon>Bacillota</taxon>
        <taxon>Clostridia</taxon>
        <taxon>Eubacteriales</taxon>
        <taxon>Eubacteriaceae</taxon>
        <taxon>Alkalibacter</taxon>
    </lineage>
</organism>
<dbReference type="STRING" id="1120975.SAMN02746064_00799"/>
<keyword evidence="4" id="KW-1185">Reference proteome</keyword>
<dbReference type="PROSITE" id="PS51257">
    <property type="entry name" value="PROKAR_LIPOPROTEIN"/>
    <property type="match status" value="1"/>
</dbReference>
<dbReference type="EMBL" id="FQTU01000004">
    <property type="protein sequence ID" value="SHE59191.1"/>
    <property type="molecule type" value="Genomic_DNA"/>
</dbReference>
<evidence type="ECO:0000259" key="2">
    <source>
        <dbReference type="Pfam" id="PF00496"/>
    </source>
</evidence>
<gene>
    <name evidence="3" type="ORF">SAMN02746064_00799</name>
</gene>
<evidence type="ECO:0000313" key="4">
    <source>
        <dbReference type="Proteomes" id="UP000184251"/>
    </source>
</evidence>
<dbReference type="GO" id="GO:1904680">
    <property type="term" value="F:peptide transmembrane transporter activity"/>
    <property type="evidence" value="ECO:0007669"/>
    <property type="project" value="TreeGrafter"/>
</dbReference>
<dbReference type="InterPro" id="IPR000914">
    <property type="entry name" value="SBP_5_dom"/>
</dbReference>
<evidence type="ECO:0000313" key="3">
    <source>
        <dbReference type="EMBL" id="SHE59191.1"/>
    </source>
</evidence>
<dbReference type="RefSeq" id="WP_073269798.1">
    <property type="nucleotide sequence ID" value="NZ_FQTU01000004.1"/>
</dbReference>
<keyword evidence="1" id="KW-0732">Signal</keyword>
<feature type="domain" description="Solute-binding protein family 5" evidence="2">
    <location>
        <begin position="80"/>
        <end position="429"/>
    </location>
</feature>
<dbReference type="Gene3D" id="3.10.105.10">
    <property type="entry name" value="Dipeptide-binding Protein, Domain 3"/>
    <property type="match status" value="1"/>
</dbReference>
<accession>A0A1M4UR20</accession>
<dbReference type="PIRSF" id="PIRSF002741">
    <property type="entry name" value="MppA"/>
    <property type="match status" value="1"/>
</dbReference>
<dbReference type="GO" id="GO:0042597">
    <property type="term" value="C:periplasmic space"/>
    <property type="evidence" value="ECO:0007669"/>
    <property type="project" value="UniProtKB-ARBA"/>
</dbReference>
<dbReference type="PANTHER" id="PTHR30290">
    <property type="entry name" value="PERIPLASMIC BINDING COMPONENT OF ABC TRANSPORTER"/>
    <property type="match status" value="1"/>
</dbReference>
<proteinExistence type="predicted"/>
<dbReference type="InterPro" id="IPR030678">
    <property type="entry name" value="Peptide/Ni-bd"/>
</dbReference>
<evidence type="ECO:0000256" key="1">
    <source>
        <dbReference type="SAM" id="SignalP"/>
    </source>
</evidence>
<dbReference type="AlphaFoldDB" id="A0A1M4UR20"/>
<dbReference type="Proteomes" id="UP000184251">
    <property type="component" value="Unassembled WGS sequence"/>
</dbReference>
<dbReference type="Pfam" id="PF00496">
    <property type="entry name" value="SBP_bac_5"/>
    <property type="match status" value="1"/>
</dbReference>
<dbReference type="SUPFAM" id="SSF53850">
    <property type="entry name" value="Periplasmic binding protein-like II"/>
    <property type="match status" value="1"/>
</dbReference>
<dbReference type="GO" id="GO:0015833">
    <property type="term" value="P:peptide transport"/>
    <property type="evidence" value="ECO:0007669"/>
    <property type="project" value="TreeGrafter"/>
</dbReference>
<protein>
    <submittedName>
        <fullName evidence="3">Peptide/nickel transport system substrate-binding protein</fullName>
    </submittedName>
</protein>
<dbReference type="CDD" id="cd08490">
    <property type="entry name" value="PBP2_NikA_DppA_OppA_like_3"/>
    <property type="match status" value="1"/>
</dbReference>
<dbReference type="GO" id="GO:0043190">
    <property type="term" value="C:ATP-binding cassette (ABC) transporter complex"/>
    <property type="evidence" value="ECO:0007669"/>
    <property type="project" value="InterPro"/>
</dbReference>
<dbReference type="PANTHER" id="PTHR30290:SF81">
    <property type="entry name" value="OLIGOPEPTIDE-BINDING PROTEIN OPPA"/>
    <property type="match status" value="1"/>
</dbReference>
<dbReference type="Gene3D" id="3.40.190.10">
    <property type="entry name" value="Periplasmic binding protein-like II"/>
    <property type="match status" value="1"/>
</dbReference>
<sequence>MNKRYRIFSLFITSILVLTMLSGCENTGSTSQEKTFNYGTMAYGVAMGNTGLNPHEGYSGWSTIRYGVGETLFKFNESMELEPWLATDYEQIDEYTVRINLREDVTFSNGNKMTGEAVKDCLENLIAVHDRAPSDLQIKSIEADGQSITITSNIKVPGFVNYLCDPYGAIIDMEAGVTEDKNVVGTGPYIATRVTDTEINLTSNDNYWDGEVIVNNINVKSITDGDTLTMALQSGDIDAAQGLPYVSLQLFQDDPDYTISSTNTSRLYQAALNFRSELIQDDAVREAMALSMDKEGFTSVLLQGNGSPAIGPYPANFTFGGDALKADEYDVEKAGEILENAGWIDSNGDGIREKDGKRLTIRWLTYTSRQELPLLAESVQATYKEAGIEVLVNATDNFRDFLQSGEYDVYASAFVSAPTGDPQYYFTTHVVDDSDYNRGHYHNDNVEKLVEQLRDEFDTEKRSELAVKIAQQVLDDRAYIYASHLKMSFVMREGVAGFIAHPSDYYEITSKLDIYK</sequence>
<feature type="signal peptide" evidence="1">
    <location>
        <begin position="1"/>
        <end position="23"/>
    </location>
</feature>
<name>A0A1M4UR20_9FIRM</name>
<dbReference type="InterPro" id="IPR039424">
    <property type="entry name" value="SBP_5"/>
</dbReference>
<feature type="chain" id="PRO_5012160409" evidence="1">
    <location>
        <begin position="24"/>
        <end position="516"/>
    </location>
</feature>
<reference evidence="3 4" key="1">
    <citation type="submission" date="2016-11" db="EMBL/GenBank/DDBJ databases">
        <authorList>
            <person name="Jaros S."/>
            <person name="Januszkiewicz K."/>
            <person name="Wedrychowicz H."/>
        </authorList>
    </citation>
    <scope>NUCLEOTIDE SEQUENCE [LARGE SCALE GENOMIC DNA]</scope>
    <source>
        <strain evidence="3 4">DSM 14828</strain>
    </source>
</reference>
<dbReference type="OrthoDB" id="9772924at2"/>